<dbReference type="GO" id="GO:0005886">
    <property type="term" value="C:plasma membrane"/>
    <property type="evidence" value="ECO:0007669"/>
    <property type="project" value="TreeGrafter"/>
</dbReference>
<comment type="similarity">
    <text evidence="2">Belongs to the ZIP transporter (TC 2.A.5) family.</text>
</comment>
<dbReference type="PANTHER" id="PTHR12191:SF37">
    <property type="entry name" value="ZINC TRANSPORTER FOI"/>
    <property type="match status" value="1"/>
</dbReference>
<dbReference type="InterPro" id="IPR050799">
    <property type="entry name" value="ZIP_Transporter"/>
</dbReference>
<dbReference type="GO" id="GO:0071578">
    <property type="term" value="P:zinc ion import across plasma membrane"/>
    <property type="evidence" value="ECO:0007669"/>
    <property type="project" value="TreeGrafter"/>
</dbReference>
<keyword evidence="8" id="KW-1185">Reference proteome</keyword>
<keyword evidence="5 6" id="KW-0472">Membrane</keyword>
<dbReference type="PANTHER" id="PTHR12191">
    <property type="entry name" value="SOLUTE CARRIER FAMILY 39"/>
    <property type="match status" value="1"/>
</dbReference>
<dbReference type="Proteomes" id="UP000230750">
    <property type="component" value="Unassembled WGS sequence"/>
</dbReference>
<proteinExistence type="inferred from homology"/>
<evidence type="ECO:0000256" key="4">
    <source>
        <dbReference type="ARBA" id="ARBA00022989"/>
    </source>
</evidence>
<dbReference type="STRING" id="307972.A0A2G8LK34"/>
<feature type="transmembrane region" description="Helical" evidence="6">
    <location>
        <begin position="135"/>
        <end position="156"/>
    </location>
</feature>
<dbReference type="GO" id="GO:0005385">
    <property type="term" value="F:zinc ion transmembrane transporter activity"/>
    <property type="evidence" value="ECO:0007669"/>
    <property type="project" value="TreeGrafter"/>
</dbReference>
<protein>
    <submittedName>
        <fullName evidence="7">Putative zinc transporter ZIP12</fullName>
    </submittedName>
</protein>
<dbReference type="InterPro" id="IPR003689">
    <property type="entry name" value="ZIP"/>
</dbReference>
<gene>
    <name evidence="7" type="ORF">BSL78_02455</name>
</gene>
<organism evidence="7 8">
    <name type="scientific">Stichopus japonicus</name>
    <name type="common">Sea cucumber</name>
    <dbReference type="NCBI Taxonomy" id="307972"/>
    <lineage>
        <taxon>Eukaryota</taxon>
        <taxon>Metazoa</taxon>
        <taxon>Echinodermata</taxon>
        <taxon>Eleutherozoa</taxon>
        <taxon>Echinozoa</taxon>
        <taxon>Holothuroidea</taxon>
        <taxon>Aspidochirotacea</taxon>
        <taxon>Aspidochirotida</taxon>
        <taxon>Stichopodidae</taxon>
        <taxon>Apostichopus</taxon>
    </lineage>
</organism>
<evidence type="ECO:0000313" key="7">
    <source>
        <dbReference type="EMBL" id="PIK60611.1"/>
    </source>
</evidence>
<feature type="transmembrane region" description="Helical" evidence="6">
    <location>
        <begin position="333"/>
        <end position="354"/>
    </location>
</feature>
<feature type="transmembrane region" description="Helical" evidence="6">
    <location>
        <begin position="50"/>
        <end position="75"/>
    </location>
</feature>
<feature type="transmembrane region" description="Helical" evidence="6">
    <location>
        <begin position="305"/>
        <end position="327"/>
    </location>
</feature>
<evidence type="ECO:0000256" key="6">
    <source>
        <dbReference type="SAM" id="Phobius"/>
    </source>
</evidence>
<keyword evidence="4 6" id="KW-1133">Transmembrane helix</keyword>
<dbReference type="GO" id="GO:0030003">
    <property type="term" value="P:intracellular monoatomic cation homeostasis"/>
    <property type="evidence" value="ECO:0007669"/>
    <property type="project" value="TreeGrafter"/>
</dbReference>
<name>A0A2G8LK34_STIJA</name>
<feature type="transmembrane region" description="Helical" evidence="6">
    <location>
        <begin position="82"/>
        <end position="104"/>
    </location>
</feature>
<keyword evidence="3 6" id="KW-0812">Transmembrane</keyword>
<dbReference type="OrthoDB" id="200954at2759"/>
<evidence type="ECO:0000256" key="3">
    <source>
        <dbReference type="ARBA" id="ARBA00022692"/>
    </source>
</evidence>
<dbReference type="GO" id="GO:0140410">
    <property type="term" value="F:monoatomic cation:bicarbonate symporter activity"/>
    <property type="evidence" value="ECO:0007669"/>
    <property type="project" value="TreeGrafter"/>
</dbReference>
<evidence type="ECO:0000256" key="5">
    <source>
        <dbReference type="ARBA" id="ARBA00023136"/>
    </source>
</evidence>
<dbReference type="Pfam" id="PF02535">
    <property type="entry name" value="Zip"/>
    <property type="match status" value="1"/>
</dbReference>
<feature type="transmembrane region" description="Helical" evidence="6">
    <location>
        <begin position="366"/>
        <end position="390"/>
    </location>
</feature>
<dbReference type="EMBL" id="MRZV01000052">
    <property type="protein sequence ID" value="PIK60611.1"/>
    <property type="molecule type" value="Genomic_DNA"/>
</dbReference>
<accession>A0A2G8LK34</accession>
<comment type="caution">
    <text evidence="7">The sequence shown here is derived from an EMBL/GenBank/DDBJ whole genome shotgun (WGS) entry which is preliminary data.</text>
</comment>
<feature type="transmembrane region" description="Helical" evidence="6">
    <location>
        <begin position="261"/>
        <end position="284"/>
    </location>
</feature>
<reference evidence="7 8" key="1">
    <citation type="journal article" date="2017" name="PLoS Biol.">
        <title>The sea cucumber genome provides insights into morphological evolution and visceral regeneration.</title>
        <authorList>
            <person name="Zhang X."/>
            <person name="Sun L."/>
            <person name="Yuan J."/>
            <person name="Sun Y."/>
            <person name="Gao Y."/>
            <person name="Zhang L."/>
            <person name="Li S."/>
            <person name="Dai H."/>
            <person name="Hamel J.F."/>
            <person name="Liu C."/>
            <person name="Yu Y."/>
            <person name="Liu S."/>
            <person name="Lin W."/>
            <person name="Guo K."/>
            <person name="Jin S."/>
            <person name="Xu P."/>
            <person name="Storey K.B."/>
            <person name="Huan P."/>
            <person name="Zhang T."/>
            <person name="Zhou Y."/>
            <person name="Zhang J."/>
            <person name="Lin C."/>
            <person name="Li X."/>
            <person name="Xing L."/>
            <person name="Huo D."/>
            <person name="Sun M."/>
            <person name="Wang L."/>
            <person name="Mercier A."/>
            <person name="Li F."/>
            <person name="Yang H."/>
            <person name="Xiang J."/>
        </authorList>
    </citation>
    <scope>NUCLEOTIDE SEQUENCE [LARGE SCALE GENOMIC DNA]</scope>
    <source>
        <strain evidence="7">Shaxun</strain>
        <tissue evidence="7">Muscle</tissue>
    </source>
</reference>
<comment type="subcellular location">
    <subcellularLocation>
        <location evidence="1">Membrane</location>
        <topology evidence="1">Multi-pass membrane protein</topology>
    </subcellularLocation>
</comment>
<dbReference type="AlphaFoldDB" id="A0A2G8LK34"/>
<evidence type="ECO:0000313" key="8">
    <source>
        <dbReference type="Proteomes" id="UP000230750"/>
    </source>
</evidence>
<sequence>MMSHGLHPEDGLTEKHLVLVCPALLQQQLSGGCSHHDHGVGSEYAVGADAYLYGTLSVFVVSLCAVIGGCMLPILGDDRKDMVFGLLIAMAVSTLTGDASYISYPWPLDSLHEGPHDHGAHGGHDHGAHDHDLSYIWKTFTTLMSIYAFLPAGSIYEPLRSVFGRRSSLCRLAACPLTYSVSIVCNCIRSGHHTHTHGHAEANSQPMALEQARFESVPTTETSPEDPVGQEKDKKIQIFQFGSLPIMILLSDAFHNFCDGLAMGASFAASIGTGLSTSFAIFCHELPHELGDLAILLKSGMSLKWALLLNFLSALTCFLGFFIGIAVGSTLIARQWILSITAGMFLYVGLVDMMPQILKTDKSKHAGVIFILQNVGFLIGAAVILGISFLEEALAH</sequence>
<evidence type="ECO:0000256" key="2">
    <source>
        <dbReference type="ARBA" id="ARBA00006939"/>
    </source>
</evidence>
<evidence type="ECO:0000256" key="1">
    <source>
        <dbReference type="ARBA" id="ARBA00004141"/>
    </source>
</evidence>